<protein>
    <submittedName>
        <fullName evidence="1">Uncharacterized protein</fullName>
    </submittedName>
</protein>
<organism evidence="1 2">
    <name type="scientific">Cedecea neteri</name>
    <dbReference type="NCBI Taxonomy" id="158822"/>
    <lineage>
        <taxon>Bacteria</taxon>
        <taxon>Pseudomonadati</taxon>
        <taxon>Pseudomonadota</taxon>
        <taxon>Gammaproteobacteria</taxon>
        <taxon>Enterobacterales</taxon>
        <taxon>Enterobacteriaceae</taxon>
        <taxon>Cedecea</taxon>
    </lineage>
</organism>
<dbReference type="Pfam" id="PF19924">
    <property type="entry name" value="DUF6387"/>
    <property type="match status" value="1"/>
</dbReference>
<accession>A0A291DZY1</accession>
<dbReference type="AlphaFoldDB" id="A0A291DZY1"/>
<sequence length="306" mass="36042">MKASEVMKAVKTWFKVSNYDALQEITIEDLKREAFARFRLAKHDFDGELNDDDDRKIRQRYLDYEANILAGKPLLVSPSKDPAPTYGKDYPLRQAVENPLQNAKIYIKHITVADAAKYERQLREIKILRRMGLKEEGVTMPASEEIGRWRLTDIEMLHPHKPLYLELNIRRLTDEEVIEHMKRMLPEWRRTHGIPEPLTGTFRFGLSTIKRLINFRIIPLLDLLFWAKRNNEKISYEQLGRLLYPNDSEDIRGGSQIKDTDKPLADKVLTHEFDRMFNIYLSKNDSMIHTKVAEAMKMNEKEEEKK</sequence>
<proteinExistence type="predicted"/>
<evidence type="ECO:0000313" key="1">
    <source>
        <dbReference type="EMBL" id="ATF93375.1"/>
    </source>
</evidence>
<gene>
    <name evidence="1" type="ORF">CO704_15295</name>
</gene>
<name>A0A291DZY1_9ENTR</name>
<dbReference type="EMBL" id="CP023525">
    <property type="protein sequence ID" value="ATF93375.1"/>
    <property type="molecule type" value="Genomic_DNA"/>
</dbReference>
<evidence type="ECO:0000313" key="2">
    <source>
        <dbReference type="Proteomes" id="UP000217979"/>
    </source>
</evidence>
<dbReference type="RefSeq" id="WP_061274098.1">
    <property type="nucleotide sequence ID" value="NZ_CP023525.1"/>
</dbReference>
<dbReference type="Proteomes" id="UP000217979">
    <property type="component" value="Chromosome"/>
</dbReference>
<dbReference type="InterPro" id="IPR045664">
    <property type="entry name" value="DUF6387"/>
</dbReference>
<reference evidence="1 2" key="1">
    <citation type="submission" date="2017-09" db="EMBL/GenBank/DDBJ databases">
        <title>FDA dAtabase for Regulatory Grade micrObial Sequences (FDA-ARGOS): Supporting development and validation of Infectious Disease Dx tests.</title>
        <authorList>
            <person name="Minogue T."/>
            <person name="Wolcott M."/>
            <person name="Wasieloski L."/>
            <person name="Aguilar W."/>
            <person name="Moore D."/>
            <person name="Tallon L."/>
            <person name="Sadzewicz L."/>
            <person name="Ott S."/>
            <person name="Zhao X."/>
            <person name="Nagaraj S."/>
            <person name="Vavikolanu K."/>
            <person name="Aluvathingal J."/>
            <person name="Nadendla S."/>
            <person name="Sichtig H."/>
        </authorList>
    </citation>
    <scope>NUCLEOTIDE SEQUENCE [LARGE SCALE GENOMIC DNA]</scope>
    <source>
        <strain evidence="1 2">FDAARGOS_392</strain>
    </source>
</reference>